<organism evidence="1 2">
    <name type="scientific">Actinomadura fibrosa</name>
    <dbReference type="NCBI Taxonomy" id="111802"/>
    <lineage>
        <taxon>Bacteria</taxon>
        <taxon>Bacillati</taxon>
        <taxon>Actinomycetota</taxon>
        <taxon>Actinomycetes</taxon>
        <taxon>Streptosporangiales</taxon>
        <taxon>Thermomonosporaceae</taxon>
        <taxon>Actinomadura</taxon>
    </lineage>
</organism>
<dbReference type="SUPFAM" id="SSF55961">
    <property type="entry name" value="Bet v1-like"/>
    <property type="match status" value="1"/>
</dbReference>
<dbReference type="CDD" id="cd07821">
    <property type="entry name" value="PYR_PYL_RCAR_like"/>
    <property type="match status" value="1"/>
</dbReference>
<dbReference type="Pfam" id="PF10604">
    <property type="entry name" value="Polyketide_cyc2"/>
    <property type="match status" value="1"/>
</dbReference>
<dbReference type="InterPro" id="IPR019587">
    <property type="entry name" value="Polyketide_cyclase/dehydratase"/>
</dbReference>
<accession>A0ABW2Y0T1</accession>
<dbReference type="InterPro" id="IPR023393">
    <property type="entry name" value="START-like_dom_sf"/>
</dbReference>
<keyword evidence="2" id="KW-1185">Reference proteome</keyword>
<dbReference type="EMBL" id="JBHTGP010000037">
    <property type="protein sequence ID" value="MFD0692181.1"/>
    <property type="molecule type" value="Genomic_DNA"/>
</dbReference>
<comment type="caution">
    <text evidence="1">The sequence shown here is derived from an EMBL/GenBank/DDBJ whole genome shotgun (WGS) entry which is preliminary data.</text>
</comment>
<sequence length="139" mass="15328">MASIRHEIVVDARPEAVWAAIADVGAVHDRLLPGRVAATRIEGEVRTLTFPDGHEIRELIVDIDDEARRLAYAVIEGGRPPLNHHHASFQVFDEPGGRSRLVWITDVLPNAHAPEIRIRVERGAEEMKHNLEASAGSVA</sequence>
<proteinExistence type="predicted"/>
<evidence type="ECO:0000313" key="1">
    <source>
        <dbReference type="EMBL" id="MFD0692181.1"/>
    </source>
</evidence>
<evidence type="ECO:0000313" key="2">
    <source>
        <dbReference type="Proteomes" id="UP001597063"/>
    </source>
</evidence>
<reference evidence="2" key="1">
    <citation type="journal article" date="2019" name="Int. J. Syst. Evol. Microbiol.">
        <title>The Global Catalogue of Microorganisms (GCM) 10K type strain sequencing project: providing services to taxonomists for standard genome sequencing and annotation.</title>
        <authorList>
            <consortium name="The Broad Institute Genomics Platform"/>
            <consortium name="The Broad Institute Genome Sequencing Center for Infectious Disease"/>
            <person name="Wu L."/>
            <person name="Ma J."/>
        </authorList>
    </citation>
    <scope>NUCLEOTIDE SEQUENCE [LARGE SCALE GENOMIC DNA]</scope>
    <source>
        <strain evidence="2">JCM 9371</strain>
    </source>
</reference>
<gene>
    <name evidence="1" type="ORF">ACFQZM_47380</name>
</gene>
<dbReference type="RefSeq" id="WP_131759815.1">
    <property type="nucleotide sequence ID" value="NZ_CAACUY010000091.1"/>
</dbReference>
<name>A0ABW2Y0T1_9ACTN</name>
<dbReference type="Gene3D" id="3.30.530.20">
    <property type="match status" value="1"/>
</dbReference>
<dbReference type="Proteomes" id="UP001597063">
    <property type="component" value="Unassembled WGS sequence"/>
</dbReference>
<protein>
    <submittedName>
        <fullName evidence="1">SRPBCC family protein</fullName>
    </submittedName>
</protein>